<gene>
    <name evidence="2" type="ORF">ETAA8_40350</name>
</gene>
<evidence type="ECO:0000313" key="3">
    <source>
        <dbReference type="Proteomes" id="UP000315017"/>
    </source>
</evidence>
<reference evidence="2 3" key="1">
    <citation type="submission" date="2019-02" db="EMBL/GenBank/DDBJ databases">
        <title>Deep-cultivation of Planctomycetes and their phenomic and genomic characterization uncovers novel biology.</title>
        <authorList>
            <person name="Wiegand S."/>
            <person name="Jogler M."/>
            <person name="Boedeker C."/>
            <person name="Pinto D."/>
            <person name="Vollmers J."/>
            <person name="Rivas-Marin E."/>
            <person name="Kohn T."/>
            <person name="Peeters S.H."/>
            <person name="Heuer A."/>
            <person name="Rast P."/>
            <person name="Oberbeckmann S."/>
            <person name="Bunk B."/>
            <person name="Jeske O."/>
            <person name="Meyerdierks A."/>
            <person name="Storesund J.E."/>
            <person name="Kallscheuer N."/>
            <person name="Luecker S."/>
            <person name="Lage O.M."/>
            <person name="Pohl T."/>
            <person name="Merkel B.J."/>
            <person name="Hornburger P."/>
            <person name="Mueller R.-W."/>
            <person name="Bruemmer F."/>
            <person name="Labrenz M."/>
            <person name="Spormann A.M."/>
            <person name="Op den Camp H."/>
            <person name="Overmann J."/>
            <person name="Amann R."/>
            <person name="Jetten M.S.M."/>
            <person name="Mascher T."/>
            <person name="Medema M.H."/>
            <person name="Devos D.P."/>
            <person name="Kaster A.-K."/>
            <person name="Ovreas L."/>
            <person name="Rohde M."/>
            <person name="Galperin M.Y."/>
            <person name="Jogler C."/>
        </authorList>
    </citation>
    <scope>NUCLEOTIDE SEQUENCE [LARGE SCALE GENOMIC DNA]</scope>
    <source>
        <strain evidence="2 3">ETA_A8</strain>
    </source>
</reference>
<sequence>MQHLTLATISYGRLLDRRASRYNMVIHSKSGIPLPTGSAEANSGLTPPAEITHSTEYNRSFSSGESDALSARF</sequence>
<dbReference type="KEGG" id="aagg:ETAA8_40350"/>
<feature type="region of interest" description="Disordered" evidence="1">
    <location>
        <begin position="33"/>
        <end position="73"/>
    </location>
</feature>
<dbReference type="EMBL" id="CP036274">
    <property type="protein sequence ID" value="QDU28929.1"/>
    <property type="molecule type" value="Genomic_DNA"/>
</dbReference>
<protein>
    <submittedName>
        <fullName evidence="2">Uncharacterized protein</fullName>
    </submittedName>
</protein>
<dbReference type="Proteomes" id="UP000315017">
    <property type="component" value="Chromosome"/>
</dbReference>
<proteinExistence type="predicted"/>
<accession>A0A517YFD0</accession>
<name>A0A517YFD0_9BACT</name>
<organism evidence="2 3">
    <name type="scientific">Anatilimnocola aggregata</name>
    <dbReference type="NCBI Taxonomy" id="2528021"/>
    <lineage>
        <taxon>Bacteria</taxon>
        <taxon>Pseudomonadati</taxon>
        <taxon>Planctomycetota</taxon>
        <taxon>Planctomycetia</taxon>
        <taxon>Pirellulales</taxon>
        <taxon>Pirellulaceae</taxon>
        <taxon>Anatilimnocola</taxon>
    </lineage>
</organism>
<keyword evidence="3" id="KW-1185">Reference proteome</keyword>
<evidence type="ECO:0000256" key="1">
    <source>
        <dbReference type="SAM" id="MobiDB-lite"/>
    </source>
</evidence>
<evidence type="ECO:0000313" key="2">
    <source>
        <dbReference type="EMBL" id="QDU28929.1"/>
    </source>
</evidence>
<dbReference type="AlphaFoldDB" id="A0A517YFD0"/>
<feature type="compositionally biased region" description="Polar residues" evidence="1">
    <location>
        <begin position="52"/>
        <end position="65"/>
    </location>
</feature>